<name>A0A2N3PVU8_9PROT</name>
<evidence type="ECO:0000256" key="1">
    <source>
        <dbReference type="ARBA" id="ARBA00022491"/>
    </source>
</evidence>
<dbReference type="InterPro" id="IPR036390">
    <property type="entry name" value="WH_DNA-bd_sf"/>
</dbReference>
<dbReference type="InterPro" id="IPR036388">
    <property type="entry name" value="WH-like_DNA-bd_sf"/>
</dbReference>
<gene>
    <name evidence="5" type="ORF">CWS72_10520</name>
</gene>
<dbReference type="PROSITE" id="PS51000">
    <property type="entry name" value="HTH_DEOR_2"/>
    <property type="match status" value="1"/>
</dbReference>
<accession>A0A2N3PVU8</accession>
<reference evidence="6" key="1">
    <citation type="submission" date="2017-12" db="EMBL/GenBank/DDBJ databases">
        <title>Draft genome sequence of Telmatospirillum siberiense 26-4b1T, an acidotolerant peatland alphaproteobacterium potentially involved in sulfur cycling.</title>
        <authorList>
            <person name="Hausmann B."/>
            <person name="Pjevac P."/>
            <person name="Schreck K."/>
            <person name="Herbold C.W."/>
            <person name="Daims H."/>
            <person name="Wagner M."/>
            <person name="Pester M."/>
            <person name="Loy A."/>
        </authorList>
    </citation>
    <scope>NUCLEOTIDE SEQUENCE [LARGE SCALE GENOMIC DNA]</scope>
    <source>
        <strain evidence="6">26-4b1</strain>
    </source>
</reference>
<dbReference type="Gene3D" id="3.40.50.1360">
    <property type="match status" value="1"/>
</dbReference>
<dbReference type="SUPFAM" id="SSF100950">
    <property type="entry name" value="NagB/RpiA/CoA transferase-like"/>
    <property type="match status" value="1"/>
</dbReference>
<dbReference type="PANTHER" id="PTHR30363">
    <property type="entry name" value="HTH-TYPE TRANSCRIPTIONAL REGULATOR SRLR-RELATED"/>
    <property type="match status" value="1"/>
</dbReference>
<dbReference type="InterPro" id="IPR014036">
    <property type="entry name" value="DeoR-like_C"/>
</dbReference>
<evidence type="ECO:0000256" key="3">
    <source>
        <dbReference type="ARBA" id="ARBA00023163"/>
    </source>
</evidence>
<dbReference type="Pfam" id="PF00455">
    <property type="entry name" value="DeoRC"/>
    <property type="match status" value="1"/>
</dbReference>
<dbReference type="SMART" id="SM01134">
    <property type="entry name" value="DeoRC"/>
    <property type="match status" value="1"/>
</dbReference>
<dbReference type="EMBL" id="PIUM01000010">
    <property type="protein sequence ID" value="PKU24529.1"/>
    <property type="molecule type" value="Genomic_DNA"/>
</dbReference>
<sequence>MTPPFDDMTARQRRILSWIEEQGYVTIETLAGHLGVSMQTVRREIIRLDASGHLQRFHGGAGLPEGRVRLGYHGKSALARDAKNRIAAAVAARIGEGSSVFLDVGTTVETVAQALAGRKGLQIVTNSLNSARMFQENGTCSTFVLGGSLRGADGSLVGELTRAALQQFKVDVAVIGCSAIEADGSVLDYDIDKIAVKRLVAATARRSFLVADSTKFNRHAVARIGSLGDFATLVTDAPLPADVAANMGACQAIIV</sequence>
<keyword evidence="1" id="KW-0678">Repressor</keyword>
<keyword evidence="3" id="KW-0804">Transcription</keyword>
<evidence type="ECO:0000313" key="6">
    <source>
        <dbReference type="Proteomes" id="UP000233293"/>
    </source>
</evidence>
<keyword evidence="6" id="KW-1185">Reference proteome</keyword>
<evidence type="ECO:0000256" key="2">
    <source>
        <dbReference type="ARBA" id="ARBA00023015"/>
    </source>
</evidence>
<organism evidence="5 6">
    <name type="scientific">Telmatospirillum siberiense</name>
    <dbReference type="NCBI Taxonomy" id="382514"/>
    <lineage>
        <taxon>Bacteria</taxon>
        <taxon>Pseudomonadati</taxon>
        <taxon>Pseudomonadota</taxon>
        <taxon>Alphaproteobacteria</taxon>
        <taxon>Rhodospirillales</taxon>
        <taxon>Rhodospirillaceae</taxon>
        <taxon>Telmatospirillum</taxon>
    </lineage>
</organism>
<proteinExistence type="predicted"/>
<keyword evidence="2" id="KW-0805">Transcription regulation</keyword>
<dbReference type="AlphaFoldDB" id="A0A2N3PVU8"/>
<dbReference type="GO" id="GO:0003700">
    <property type="term" value="F:DNA-binding transcription factor activity"/>
    <property type="evidence" value="ECO:0007669"/>
    <property type="project" value="InterPro"/>
</dbReference>
<evidence type="ECO:0000259" key="4">
    <source>
        <dbReference type="PROSITE" id="PS51000"/>
    </source>
</evidence>
<comment type="caution">
    <text evidence="5">The sequence shown here is derived from an EMBL/GenBank/DDBJ whole genome shotgun (WGS) entry which is preliminary data.</text>
</comment>
<dbReference type="InterPro" id="IPR037171">
    <property type="entry name" value="NagB/RpiA_transferase-like"/>
</dbReference>
<dbReference type="Gene3D" id="1.10.10.10">
    <property type="entry name" value="Winged helix-like DNA-binding domain superfamily/Winged helix DNA-binding domain"/>
    <property type="match status" value="1"/>
</dbReference>
<dbReference type="SUPFAM" id="SSF46785">
    <property type="entry name" value="Winged helix' DNA-binding domain"/>
    <property type="match status" value="1"/>
</dbReference>
<evidence type="ECO:0000313" key="5">
    <source>
        <dbReference type="EMBL" id="PKU24529.1"/>
    </source>
</evidence>
<dbReference type="Pfam" id="PF08220">
    <property type="entry name" value="HTH_DeoR"/>
    <property type="match status" value="1"/>
</dbReference>
<protein>
    <submittedName>
        <fullName evidence="5">DeoR/GlpR transcriptional regulator</fullName>
    </submittedName>
</protein>
<feature type="domain" description="HTH deoR-type" evidence="4">
    <location>
        <begin position="8"/>
        <end position="63"/>
    </location>
</feature>
<dbReference type="SMART" id="SM00420">
    <property type="entry name" value="HTH_DEOR"/>
    <property type="match status" value="1"/>
</dbReference>
<dbReference type="PRINTS" id="PR00037">
    <property type="entry name" value="HTHLACR"/>
</dbReference>
<dbReference type="Proteomes" id="UP000233293">
    <property type="component" value="Unassembled WGS sequence"/>
</dbReference>
<dbReference type="PANTHER" id="PTHR30363:SF4">
    <property type="entry name" value="GLYCEROL-3-PHOSPHATE REGULON REPRESSOR"/>
    <property type="match status" value="1"/>
</dbReference>
<dbReference type="InterPro" id="IPR001034">
    <property type="entry name" value="DeoR_HTH"/>
</dbReference>
<dbReference type="InterPro" id="IPR050313">
    <property type="entry name" value="Carb_Metab_HTH_regulators"/>
</dbReference>